<feature type="domain" description="F-box" evidence="1">
    <location>
        <begin position="7"/>
        <end position="47"/>
    </location>
</feature>
<dbReference type="SMART" id="SM00256">
    <property type="entry name" value="FBOX"/>
    <property type="match status" value="1"/>
</dbReference>
<evidence type="ECO:0000259" key="1">
    <source>
        <dbReference type="SMART" id="SM00256"/>
    </source>
</evidence>
<evidence type="ECO:0000313" key="3">
    <source>
        <dbReference type="Proteomes" id="UP000467841"/>
    </source>
</evidence>
<organism evidence="2 3">
    <name type="scientific">Microthlaspi erraticum</name>
    <dbReference type="NCBI Taxonomy" id="1685480"/>
    <lineage>
        <taxon>Eukaryota</taxon>
        <taxon>Viridiplantae</taxon>
        <taxon>Streptophyta</taxon>
        <taxon>Embryophyta</taxon>
        <taxon>Tracheophyta</taxon>
        <taxon>Spermatophyta</taxon>
        <taxon>Magnoliopsida</taxon>
        <taxon>eudicotyledons</taxon>
        <taxon>Gunneridae</taxon>
        <taxon>Pentapetalae</taxon>
        <taxon>rosids</taxon>
        <taxon>malvids</taxon>
        <taxon>Brassicales</taxon>
        <taxon>Brassicaceae</taxon>
        <taxon>Coluteocarpeae</taxon>
        <taxon>Microthlaspi</taxon>
    </lineage>
</organism>
<accession>A0A6D2HLQ7</accession>
<name>A0A6D2HLQ7_9BRAS</name>
<dbReference type="InterPro" id="IPR006527">
    <property type="entry name" value="F-box-assoc_dom_typ1"/>
</dbReference>
<gene>
    <name evidence="2" type="ORF">MERR_LOCUS4670</name>
</gene>
<comment type="caution">
    <text evidence="2">The sequence shown here is derived from an EMBL/GenBank/DDBJ whole genome shotgun (WGS) entry which is preliminary data.</text>
</comment>
<dbReference type="SUPFAM" id="SSF81383">
    <property type="entry name" value="F-box domain"/>
    <property type="match status" value="1"/>
</dbReference>
<dbReference type="InterPro" id="IPR001810">
    <property type="entry name" value="F-box_dom"/>
</dbReference>
<dbReference type="AlphaFoldDB" id="A0A6D2HLQ7"/>
<dbReference type="NCBIfam" id="TIGR01640">
    <property type="entry name" value="F_box_assoc_1"/>
    <property type="match status" value="1"/>
</dbReference>
<dbReference type="EMBL" id="CACVBM020000332">
    <property type="protein sequence ID" value="CAA7017435.1"/>
    <property type="molecule type" value="Genomic_DNA"/>
</dbReference>
<protein>
    <recommendedName>
        <fullName evidence="1">F-box domain-containing protein</fullName>
    </recommendedName>
</protein>
<reference evidence="2" key="1">
    <citation type="submission" date="2020-01" db="EMBL/GenBank/DDBJ databases">
        <authorList>
            <person name="Mishra B."/>
        </authorList>
    </citation>
    <scope>NUCLEOTIDE SEQUENCE [LARGE SCALE GENOMIC DNA]</scope>
</reference>
<dbReference type="Proteomes" id="UP000467841">
    <property type="component" value="Unassembled WGS sequence"/>
</dbReference>
<dbReference type="Pfam" id="PF07734">
    <property type="entry name" value="FBA_1"/>
    <property type="match status" value="1"/>
</dbReference>
<dbReference type="InterPro" id="IPR017451">
    <property type="entry name" value="F-box-assoc_interact_dom"/>
</dbReference>
<keyword evidence="3" id="KW-1185">Reference proteome</keyword>
<evidence type="ECO:0000313" key="2">
    <source>
        <dbReference type="EMBL" id="CAA7017435.1"/>
    </source>
</evidence>
<dbReference type="InterPro" id="IPR036047">
    <property type="entry name" value="F-box-like_dom_sf"/>
</dbReference>
<sequence>MTSFSDLSLDLIWEIFARVPLTSLSVVRSTCKNWNDLTKEQILGQKVAAKSQFLELTMINSTVSSFRFDFQEIQNKDDQDLFDHLSMKQITRQTRWIQPRNELRNWDGYALGYDKNNRNHKILRLFNDYYNKKNILIDVYDFSTDSWRDEKLAVSYYKSEDPWIVEILISIKVEPNAVSWSSFLTLDLGLINAVPDNFLTTSFKPMCFFIDEETKVVVLFYKVGYDREAGTFPYRMAYIAGGDGYFKSVNTGLALNPSVAHGKLVCSSYVPSLDCLVQV</sequence>
<dbReference type="Pfam" id="PF00646">
    <property type="entry name" value="F-box"/>
    <property type="match status" value="1"/>
</dbReference>
<dbReference type="Gene3D" id="1.20.1280.50">
    <property type="match status" value="1"/>
</dbReference>
<proteinExistence type="predicted"/>